<name>A0A2N3I913_9BACT</name>
<dbReference type="InterPro" id="IPR046219">
    <property type="entry name" value="DUF6252"/>
</dbReference>
<sequence length="209" mass="23326">MLYKTQTCKESRVALLERRTWGWRLLAYALLFSLPSCKSCKKEVNPDPLPPETQTSANTFGCLIDGKPYIPDGSGGFGGAKPVTGGYLTNYCNGRELQVWIRTYRKDGWDFSIYLENVGNKTGKYPLKYTTPGAPTVVCPPNHAIFYKYISPSETAVYATDSEYTGEVTITRADTVNKIVSGTFFFKARRPATGEIIEITNGRFDVQNQ</sequence>
<dbReference type="AlphaFoldDB" id="A0A2N3I913"/>
<dbReference type="Proteomes" id="UP000233387">
    <property type="component" value="Unassembled WGS sequence"/>
</dbReference>
<evidence type="ECO:0000313" key="1">
    <source>
        <dbReference type="EMBL" id="PKQ66733.1"/>
    </source>
</evidence>
<proteinExistence type="predicted"/>
<dbReference type="Pfam" id="PF19765">
    <property type="entry name" value="DUF6252"/>
    <property type="match status" value="1"/>
</dbReference>
<comment type="caution">
    <text evidence="1">The sequence shown here is derived from an EMBL/GenBank/DDBJ whole genome shotgun (WGS) entry which is preliminary data.</text>
</comment>
<dbReference type="RefSeq" id="WP_101359561.1">
    <property type="nucleotide sequence ID" value="NZ_NKXO01000043.1"/>
</dbReference>
<dbReference type="OrthoDB" id="949867at2"/>
<reference evidence="1 2" key="1">
    <citation type="submission" date="2017-06" db="EMBL/GenBank/DDBJ databases">
        <title>Raineya orbicola gen. nov., sp. nov. a slightly thermophilic bacterium of the phylum Bacteroidetes and the description of Raineyaceae fam. nov.</title>
        <authorList>
            <person name="Albuquerque L."/>
            <person name="Polonia A.R.M."/>
            <person name="Barroso C."/>
            <person name="Froufe H.J.C."/>
            <person name="Lage O."/>
            <person name="Lobo-Da-Cunha A."/>
            <person name="Egas C."/>
            <person name="Da Costa M.S."/>
        </authorList>
    </citation>
    <scope>NUCLEOTIDE SEQUENCE [LARGE SCALE GENOMIC DNA]</scope>
    <source>
        <strain evidence="1 2">SPSPC-11</strain>
    </source>
</reference>
<gene>
    <name evidence="1" type="ORF">Rain11_2301</name>
</gene>
<keyword evidence="2" id="KW-1185">Reference proteome</keyword>
<organism evidence="1 2">
    <name type="scientific">Raineya orbicola</name>
    <dbReference type="NCBI Taxonomy" id="2016530"/>
    <lineage>
        <taxon>Bacteria</taxon>
        <taxon>Pseudomonadati</taxon>
        <taxon>Bacteroidota</taxon>
        <taxon>Cytophagia</taxon>
        <taxon>Cytophagales</taxon>
        <taxon>Raineyaceae</taxon>
        <taxon>Raineya</taxon>
    </lineage>
</organism>
<accession>A0A2N3I913</accession>
<dbReference type="EMBL" id="NKXO01000043">
    <property type="protein sequence ID" value="PKQ66733.1"/>
    <property type="molecule type" value="Genomic_DNA"/>
</dbReference>
<protein>
    <submittedName>
        <fullName evidence="1">Uncharacterized protein</fullName>
    </submittedName>
</protein>
<evidence type="ECO:0000313" key="2">
    <source>
        <dbReference type="Proteomes" id="UP000233387"/>
    </source>
</evidence>